<accession>A0A9Q1D488</accession>
<proteinExistence type="predicted"/>
<dbReference type="EMBL" id="JAFJMO010000013">
    <property type="protein sequence ID" value="KAJ8258394.1"/>
    <property type="molecule type" value="Genomic_DNA"/>
</dbReference>
<evidence type="ECO:0000313" key="2">
    <source>
        <dbReference type="Proteomes" id="UP001152803"/>
    </source>
</evidence>
<dbReference type="AlphaFoldDB" id="A0A9Q1D488"/>
<organism evidence="1 2">
    <name type="scientific">Conger conger</name>
    <name type="common">Conger eel</name>
    <name type="synonym">Muraena conger</name>
    <dbReference type="NCBI Taxonomy" id="82655"/>
    <lineage>
        <taxon>Eukaryota</taxon>
        <taxon>Metazoa</taxon>
        <taxon>Chordata</taxon>
        <taxon>Craniata</taxon>
        <taxon>Vertebrata</taxon>
        <taxon>Euteleostomi</taxon>
        <taxon>Actinopterygii</taxon>
        <taxon>Neopterygii</taxon>
        <taxon>Teleostei</taxon>
        <taxon>Anguilliformes</taxon>
        <taxon>Congridae</taxon>
        <taxon>Conger</taxon>
    </lineage>
</organism>
<dbReference type="Proteomes" id="UP001152803">
    <property type="component" value="Unassembled WGS sequence"/>
</dbReference>
<reference evidence="1" key="1">
    <citation type="journal article" date="2023" name="Science">
        <title>Genome structures resolve the early diversification of teleost fishes.</title>
        <authorList>
            <person name="Parey E."/>
            <person name="Louis A."/>
            <person name="Montfort J."/>
            <person name="Bouchez O."/>
            <person name="Roques C."/>
            <person name="Iampietro C."/>
            <person name="Lluch J."/>
            <person name="Castinel A."/>
            <person name="Donnadieu C."/>
            <person name="Desvignes T."/>
            <person name="Floi Bucao C."/>
            <person name="Jouanno E."/>
            <person name="Wen M."/>
            <person name="Mejri S."/>
            <person name="Dirks R."/>
            <person name="Jansen H."/>
            <person name="Henkel C."/>
            <person name="Chen W.J."/>
            <person name="Zahm M."/>
            <person name="Cabau C."/>
            <person name="Klopp C."/>
            <person name="Thompson A.W."/>
            <person name="Robinson-Rechavi M."/>
            <person name="Braasch I."/>
            <person name="Lecointre G."/>
            <person name="Bobe J."/>
            <person name="Postlethwait J.H."/>
            <person name="Berthelot C."/>
            <person name="Roest Crollius H."/>
            <person name="Guiguen Y."/>
        </authorList>
    </citation>
    <scope>NUCLEOTIDE SEQUENCE</scope>
    <source>
        <strain evidence="1">Concon-B</strain>
    </source>
</reference>
<sequence length="128" mass="14494">MGPASGSTKLLRRANRLRVRVLGGRSTCTLRSRLITTTFIVAAALLGDRVLVRNFRRQERAQFSRGDRYHYIACVSETRNNKKIQKLQQELGLPARTLLQESSSCLVEEVTESNTATSSRPCRRNFQP</sequence>
<keyword evidence="2" id="KW-1185">Reference proteome</keyword>
<evidence type="ECO:0000313" key="1">
    <source>
        <dbReference type="EMBL" id="KAJ8258394.1"/>
    </source>
</evidence>
<gene>
    <name evidence="1" type="ORF">COCON_G00174060</name>
</gene>
<comment type="caution">
    <text evidence="1">The sequence shown here is derived from an EMBL/GenBank/DDBJ whole genome shotgun (WGS) entry which is preliminary data.</text>
</comment>
<protein>
    <submittedName>
        <fullName evidence="1">Uncharacterized protein</fullName>
    </submittedName>
</protein>
<name>A0A9Q1D488_CONCO</name>